<dbReference type="EMBL" id="CM047904">
    <property type="protein sequence ID" value="KAJ0089709.1"/>
    <property type="molecule type" value="Genomic_DNA"/>
</dbReference>
<sequence length="425" mass="47055">MAFLKFMSLLIFVIIFTVAKNCDSFSLAIRPNLPGPGLAPVSNEPVYRTPSYPPGPGPDPYGFYPSSPSYPVEPAASPAVGEPTSPLAPVVPGPGLFPDPYPPTSGFAPISSPLEPMWAPYPSHPKHRSKGIKAAYWPSFDDFPASSIDTSYFTHIYYAFILPEPATFKLNVTQLDLKKIPELIDTLCAKNLPIKILLSIGGGGNDPDVFSKMASTRETRATFINSTIEIARKYGFDGVDLDWEFPANDLDMSNLGLLFRQWRKALNHEARTSRNSRLLLTAAVYYASKFTTYAMESGLGFKPGYRPRCWSWVLPLYGRTWKLKDPNVNGIGAPALGVGPGAGILTFNQIVDFNTANSSTVRFDEEKVGYYSYAGDSWIGYDDVESVKRKVRFAKSRGLGGYFFWALGQDKDWTISRQASNSWRR</sequence>
<reference evidence="2" key="1">
    <citation type="journal article" date="2023" name="G3 (Bethesda)">
        <title>Genome assembly and association tests identify interacting loci associated with vigor, precocity, and sex in interspecific pistachio rootstocks.</title>
        <authorList>
            <person name="Palmer W."/>
            <person name="Jacygrad E."/>
            <person name="Sagayaradj S."/>
            <person name="Cavanaugh K."/>
            <person name="Han R."/>
            <person name="Bertier L."/>
            <person name="Beede B."/>
            <person name="Kafkas S."/>
            <person name="Golino D."/>
            <person name="Preece J."/>
            <person name="Michelmore R."/>
        </authorList>
    </citation>
    <scope>NUCLEOTIDE SEQUENCE [LARGE SCALE GENOMIC DNA]</scope>
</reference>
<comment type="caution">
    <text evidence="1">The sequence shown here is derived from an EMBL/GenBank/DDBJ whole genome shotgun (WGS) entry which is preliminary data.</text>
</comment>
<evidence type="ECO:0000313" key="1">
    <source>
        <dbReference type="EMBL" id="KAJ0089709.1"/>
    </source>
</evidence>
<organism evidence="1 2">
    <name type="scientific">Pistacia atlantica</name>
    <dbReference type="NCBI Taxonomy" id="434234"/>
    <lineage>
        <taxon>Eukaryota</taxon>
        <taxon>Viridiplantae</taxon>
        <taxon>Streptophyta</taxon>
        <taxon>Embryophyta</taxon>
        <taxon>Tracheophyta</taxon>
        <taxon>Spermatophyta</taxon>
        <taxon>Magnoliopsida</taxon>
        <taxon>eudicotyledons</taxon>
        <taxon>Gunneridae</taxon>
        <taxon>Pentapetalae</taxon>
        <taxon>rosids</taxon>
        <taxon>malvids</taxon>
        <taxon>Sapindales</taxon>
        <taxon>Anacardiaceae</taxon>
        <taxon>Pistacia</taxon>
    </lineage>
</organism>
<evidence type="ECO:0000313" key="2">
    <source>
        <dbReference type="Proteomes" id="UP001164250"/>
    </source>
</evidence>
<protein>
    <submittedName>
        <fullName evidence="1">Uncharacterized protein</fullName>
    </submittedName>
</protein>
<keyword evidence="2" id="KW-1185">Reference proteome</keyword>
<proteinExistence type="predicted"/>
<name>A0ACC1ASM1_9ROSI</name>
<accession>A0ACC1ASM1</accession>
<dbReference type="Proteomes" id="UP001164250">
    <property type="component" value="Chromosome 8"/>
</dbReference>
<gene>
    <name evidence="1" type="ORF">Patl1_12558</name>
</gene>